<dbReference type="EMBL" id="AFAR01000302">
    <property type="protein sequence ID" value="EGF24238.1"/>
    <property type="molecule type" value="Genomic_DNA"/>
</dbReference>
<dbReference type="AlphaFoldDB" id="F2B1H5"/>
<name>F2B1H5_RHOBT</name>
<protein>
    <submittedName>
        <fullName evidence="1">Uncharacterized protein</fullName>
    </submittedName>
</protein>
<evidence type="ECO:0000313" key="2">
    <source>
        <dbReference type="Proteomes" id="UP000006222"/>
    </source>
</evidence>
<dbReference type="PATRIC" id="fig|991778.3.peg.6177"/>
<gene>
    <name evidence="1" type="ORF">RBWH47_03169</name>
</gene>
<dbReference type="Proteomes" id="UP000006222">
    <property type="component" value="Unassembled WGS sequence"/>
</dbReference>
<comment type="caution">
    <text evidence="1">The sequence shown here is derived from an EMBL/GenBank/DDBJ whole genome shotgun (WGS) entry which is preliminary data.</text>
</comment>
<reference evidence="1 2" key="1">
    <citation type="journal article" date="2013" name="Mar. Genomics">
        <title>Expression of sulfatases in Rhodopirellula baltica and the diversity of sulfatases in the genus Rhodopirellula.</title>
        <authorList>
            <person name="Wegner C.E."/>
            <person name="Richter-Heitmann T."/>
            <person name="Klindworth A."/>
            <person name="Klockow C."/>
            <person name="Richter M."/>
            <person name="Achstetter T."/>
            <person name="Glockner F.O."/>
            <person name="Harder J."/>
        </authorList>
    </citation>
    <scope>NUCLEOTIDE SEQUENCE [LARGE SCALE GENOMIC DNA]</scope>
    <source>
        <strain evidence="1 2">WH47</strain>
    </source>
</reference>
<accession>F2B1H5</accession>
<proteinExistence type="predicted"/>
<organism evidence="1 2">
    <name type="scientific">Rhodopirellula baltica WH47</name>
    <dbReference type="NCBI Taxonomy" id="991778"/>
    <lineage>
        <taxon>Bacteria</taxon>
        <taxon>Pseudomonadati</taxon>
        <taxon>Planctomycetota</taxon>
        <taxon>Planctomycetia</taxon>
        <taxon>Pirellulales</taxon>
        <taxon>Pirellulaceae</taxon>
        <taxon>Rhodopirellula</taxon>
    </lineage>
</organism>
<dbReference type="RefSeq" id="WP_007329735.1">
    <property type="nucleotide sequence ID" value="NZ_AFAR01000302.1"/>
</dbReference>
<sequence length="201" mass="21961">MKFYSILLASLFILVGILHGDEVSAIEEATNKPQSGSTQYCIELSEFELQEPIAIGLNETEVIQTILQSGAKPIETIRLIAMPNAPSNVRKGKQVAVVTSTMTRGDVTTRQTKDIEIGTTLRIQIGEHPRGVLVNIDYITARIEDDTKGDSKPDILNSTIQTTQVCVPGKMRLVSTIGSKQLTAVVVTIHECNRTETNPTK</sequence>
<evidence type="ECO:0000313" key="1">
    <source>
        <dbReference type="EMBL" id="EGF24238.1"/>
    </source>
</evidence>